<feature type="transmembrane region" description="Helical" evidence="2">
    <location>
        <begin position="191"/>
        <end position="211"/>
    </location>
</feature>
<reference evidence="4 5" key="1">
    <citation type="submission" date="2022-07" db="EMBL/GenBank/DDBJ databases">
        <title>Genome-wide signatures of adaptation to extreme environments.</title>
        <authorList>
            <person name="Cho C.H."/>
            <person name="Yoon H.S."/>
        </authorList>
    </citation>
    <scope>NUCLEOTIDE SEQUENCE [LARGE SCALE GENOMIC DNA]</scope>
    <source>
        <strain evidence="4 5">108.79 E11</strain>
    </source>
</reference>
<evidence type="ECO:0000256" key="2">
    <source>
        <dbReference type="SAM" id="Phobius"/>
    </source>
</evidence>
<feature type="transmembrane region" description="Helical" evidence="2">
    <location>
        <begin position="239"/>
        <end position="260"/>
    </location>
</feature>
<evidence type="ECO:0000256" key="1">
    <source>
        <dbReference type="ARBA" id="ARBA00004141"/>
    </source>
</evidence>
<evidence type="ECO:0000259" key="3">
    <source>
        <dbReference type="PROSITE" id="PS50850"/>
    </source>
</evidence>
<feature type="transmembrane region" description="Helical" evidence="2">
    <location>
        <begin position="159"/>
        <end position="185"/>
    </location>
</feature>
<dbReference type="Proteomes" id="UP001300502">
    <property type="component" value="Unassembled WGS sequence"/>
</dbReference>
<comment type="caution">
    <text evidence="4">The sequence shown here is derived from an EMBL/GenBank/DDBJ whole genome shotgun (WGS) entry which is preliminary data.</text>
</comment>
<keyword evidence="2" id="KW-0812">Transmembrane</keyword>
<protein>
    <recommendedName>
        <fullName evidence="3">Major facilitator superfamily (MFS) profile domain-containing protein</fullName>
    </recommendedName>
</protein>
<feature type="transmembrane region" description="Helical" evidence="2">
    <location>
        <begin position="280"/>
        <end position="298"/>
    </location>
</feature>
<feature type="transmembrane region" description="Helical" evidence="2">
    <location>
        <begin position="349"/>
        <end position="372"/>
    </location>
</feature>
<evidence type="ECO:0000313" key="5">
    <source>
        <dbReference type="Proteomes" id="UP001300502"/>
    </source>
</evidence>
<gene>
    <name evidence="4" type="ORF">GAYE_SCF39G5318</name>
</gene>
<dbReference type="Gene3D" id="1.20.1250.20">
    <property type="entry name" value="MFS general substrate transporter like domains"/>
    <property type="match status" value="2"/>
</dbReference>
<dbReference type="EMBL" id="JANCYU010000051">
    <property type="protein sequence ID" value="KAK4527396.1"/>
    <property type="molecule type" value="Genomic_DNA"/>
</dbReference>
<accession>A0AAV9IJA2</accession>
<organism evidence="4 5">
    <name type="scientific">Galdieria yellowstonensis</name>
    <dbReference type="NCBI Taxonomy" id="3028027"/>
    <lineage>
        <taxon>Eukaryota</taxon>
        <taxon>Rhodophyta</taxon>
        <taxon>Bangiophyceae</taxon>
        <taxon>Galdieriales</taxon>
        <taxon>Galdieriaceae</taxon>
        <taxon>Galdieria</taxon>
    </lineage>
</organism>
<dbReference type="AlphaFoldDB" id="A0AAV9IJA2"/>
<evidence type="ECO:0000313" key="4">
    <source>
        <dbReference type="EMBL" id="KAK4527396.1"/>
    </source>
</evidence>
<feature type="transmembrane region" description="Helical" evidence="2">
    <location>
        <begin position="310"/>
        <end position="329"/>
    </location>
</feature>
<dbReference type="InterPro" id="IPR050327">
    <property type="entry name" value="Proton-linked_MCT"/>
</dbReference>
<dbReference type="GO" id="GO:0022857">
    <property type="term" value="F:transmembrane transporter activity"/>
    <property type="evidence" value="ECO:0007669"/>
    <property type="project" value="InterPro"/>
</dbReference>
<dbReference type="SUPFAM" id="SSF103473">
    <property type="entry name" value="MFS general substrate transporter"/>
    <property type="match status" value="1"/>
</dbReference>
<dbReference type="PANTHER" id="PTHR11360:SF284">
    <property type="entry name" value="EG:103B4.3 PROTEIN-RELATED"/>
    <property type="match status" value="1"/>
</dbReference>
<feature type="transmembrane region" description="Helical" evidence="2">
    <location>
        <begin position="101"/>
        <end position="119"/>
    </location>
</feature>
<dbReference type="PROSITE" id="PS50850">
    <property type="entry name" value="MFS"/>
    <property type="match status" value="1"/>
</dbReference>
<keyword evidence="2" id="KW-0472">Membrane</keyword>
<feature type="transmembrane region" description="Helical" evidence="2">
    <location>
        <begin position="131"/>
        <end position="152"/>
    </location>
</feature>
<feature type="transmembrane region" description="Helical" evidence="2">
    <location>
        <begin position="413"/>
        <end position="432"/>
    </location>
</feature>
<keyword evidence="2" id="KW-1133">Transmembrane helix</keyword>
<dbReference type="InterPro" id="IPR036259">
    <property type="entry name" value="MFS_trans_sf"/>
</dbReference>
<feature type="domain" description="Major facilitator superfamily (MFS) profile" evidence="3">
    <location>
        <begin position="35"/>
        <end position="435"/>
    </location>
</feature>
<dbReference type="PANTHER" id="PTHR11360">
    <property type="entry name" value="MONOCARBOXYLATE TRANSPORTER"/>
    <property type="match status" value="1"/>
</dbReference>
<feature type="transmembrane region" description="Helical" evidence="2">
    <location>
        <begin position="64"/>
        <end position="89"/>
    </location>
</feature>
<dbReference type="GO" id="GO:0016020">
    <property type="term" value="C:membrane"/>
    <property type="evidence" value="ECO:0007669"/>
    <property type="project" value="UniProtKB-SubCell"/>
</dbReference>
<dbReference type="Pfam" id="PF07690">
    <property type="entry name" value="MFS_1"/>
    <property type="match status" value="1"/>
</dbReference>
<comment type="subcellular location">
    <subcellularLocation>
        <location evidence="1">Membrane</location>
        <topology evidence="1">Multi-pass membrane protein</topology>
    </subcellularLocation>
</comment>
<proteinExistence type="predicted"/>
<sequence>MKLSPFGRRQIYSKLSITIVIRFPAPMFSFRWNVVIGAALCHAFFIGLVYILPSVILSSVREDLQISVSLVVLPLNAYKVGNLVFLPFAGLLLDRYGCRKCILTGLFFTCILSFCYIWTTNVWQLLCINIGYAMCNSLCGTAAFIVLVSSWFRDGLGTALGLVLSGFSLAGVLFPVGLGTLLEWFGWRSTVFFSFLFFTLVVVPLGWMTLYEGTLHSPSTSRSAEVTTMNDYTMVKPLLLSRSFWLLGFEYFSLAYAQSFPFDYLVTYLHEDASFTYEKATIFLSIMNACAVLSKLLGGVIGDYSNRFKTLLASSFVMLVGVLCLFQSVGKEEDELLSVTNRVGQLTAFSVLFGLGSGSLWNNLYALVPFCIGTELLGFSQNSLSALHYVGSALGSVMGGICKTKTGSFTVDILGIAAICFLNLVVALYLTWKQPSQPSNQLVAYQNVLSEIE</sequence>
<dbReference type="InterPro" id="IPR020846">
    <property type="entry name" value="MFS_dom"/>
</dbReference>
<feature type="transmembrane region" description="Helical" evidence="2">
    <location>
        <begin position="32"/>
        <end position="52"/>
    </location>
</feature>
<dbReference type="InterPro" id="IPR011701">
    <property type="entry name" value="MFS"/>
</dbReference>
<keyword evidence="5" id="KW-1185">Reference proteome</keyword>
<name>A0AAV9IJA2_9RHOD</name>